<dbReference type="CDD" id="cd07377">
    <property type="entry name" value="WHTH_GntR"/>
    <property type="match status" value="1"/>
</dbReference>
<dbReference type="SUPFAM" id="SSF46785">
    <property type="entry name" value="Winged helix' DNA-binding domain"/>
    <property type="match status" value="1"/>
</dbReference>
<dbReference type="EMBL" id="CP106738">
    <property type="protein sequence ID" value="UXX82842.1"/>
    <property type="molecule type" value="Genomic_DNA"/>
</dbReference>
<name>A0ABY6D9M5_9RHOB</name>
<keyword evidence="1" id="KW-0805">Transcription regulation</keyword>
<accession>A0ABY6D9M5</accession>
<protein>
    <submittedName>
        <fullName evidence="5">GntR family transcriptional regulator</fullName>
    </submittedName>
</protein>
<evidence type="ECO:0000256" key="2">
    <source>
        <dbReference type="ARBA" id="ARBA00023125"/>
    </source>
</evidence>
<dbReference type="RefSeq" id="WP_263047639.1">
    <property type="nucleotide sequence ID" value="NZ_CP106738.1"/>
</dbReference>
<dbReference type="Gene3D" id="1.10.10.10">
    <property type="entry name" value="Winged helix-like DNA-binding domain superfamily/Winged helix DNA-binding domain"/>
    <property type="match status" value="1"/>
</dbReference>
<dbReference type="SUPFAM" id="SSF48008">
    <property type="entry name" value="GntR ligand-binding domain-like"/>
    <property type="match status" value="1"/>
</dbReference>
<dbReference type="SMART" id="SM00895">
    <property type="entry name" value="FCD"/>
    <property type="match status" value="1"/>
</dbReference>
<organism evidence="5 6">
    <name type="scientific">Roseovarius pelagicus</name>
    <dbReference type="NCBI Taxonomy" id="2980108"/>
    <lineage>
        <taxon>Bacteria</taxon>
        <taxon>Pseudomonadati</taxon>
        <taxon>Pseudomonadota</taxon>
        <taxon>Alphaproteobacteria</taxon>
        <taxon>Rhodobacterales</taxon>
        <taxon>Roseobacteraceae</taxon>
        <taxon>Roseovarius</taxon>
    </lineage>
</organism>
<dbReference type="InterPro" id="IPR011711">
    <property type="entry name" value="GntR_C"/>
</dbReference>
<reference evidence="5" key="1">
    <citation type="submission" date="2022-10" db="EMBL/GenBank/DDBJ databases">
        <title>Roseovarius pelagicus sp. nov., isolated from Arctic seawater.</title>
        <authorList>
            <person name="Hong Y.W."/>
            <person name="Hwang C.Y."/>
        </authorList>
    </citation>
    <scope>NUCLEOTIDE SEQUENCE</scope>
    <source>
        <strain evidence="5">HL-MP18</strain>
    </source>
</reference>
<dbReference type="Gene3D" id="1.20.120.530">
    <property type="entry name" value="GntR ligand-binding domain-like"/>
    <property type="match status" value="1"/>
</dbReference>
<evidence type="ECO:0000256" key="3">
    <source>
        <dbReference type="ARBA" id="ARBA00023163"/>
    </source>
</evidence>
<dbReference type="PROSITE" id="PS50949">
    <property type="entry name" value="HTH_GNTR"/>
    <property type="match status" value="1"/>
</dbReference>
<evidence type="ECO:0000313" key="5">
    <source>
        <dbReference type="EMBL" id="UXX82842.1"/>
    </source>
</evidence>
<dbReference type="Pfam" id="PF07729">
    <property type="entry name" value="FCD"/>
    <property type="match status" value="1"/>
</dbReference>
<feature type="domain" description="HTH gntR-type" evidence="4">
    <location>
        <begin position="6"/>
        <end position="73"/>
    </location>
</feature>
<dbReference type="PANTHER" id="PTHR43537">
    <property type="entry name" value="TRANSCRIPTIONAL REGULATOR, GNTR FAMILY"/>
    <property type="match status" value="1"/>
</dbReference>
<proteinExistence type="predicted"/>
<evidence type="ECO:0000256" key="1">
    <source>
        <dbReference type="ARBA" id="ARBA00023015"/>
    </source>
</evidence>
<dbReference type="InterPro" id="IPR036388">
    <property type="entry name" value="WH-like_DNA-bd_sf"/>
</dbReference>
<keyword evidence="6" id="KW-1185">Reference proteome</keyword>
<gene>
    <name evidence="5" type="ORF">N7U68_17410</name>
</gene>
<keyword evidence="2" id="KW-0238">DNA-binding</keyword>
<sequence length="226" mass="25596">MTRSSKATVDTAYEQLRDRLVTFGFKPGSRLNESEIAIELSMSRAPVREALSRLIADGLVSFEPGRGFFCRRLSVSEVNELYELRFDLESGALNAALAAADDAALDRFATTWQQKHADADTFTLDELVSLDEAFHLEMSSLAQNTARLKYLENINYRIRFVRRINLDTGPRRVGGIEEHSDLIDAIRRRDIDNAIGLLRHHLQRSADEVRLQVQDALNRIYADDVA</sequence>
<dbReference type="Proteomes" id="UP001064087">
    <property type="component" value="Chromosome"/>
</dbReference>
<dbReference type="PRINTS" id="PR00035">
    <property type="entry name" value="HTHGNTR"/>
</dbReference>
<dbReference type="InterPro" id="IPR008920">
    <property type="entry name" value="TF_FadR/GntR_C"/>
</dbReference>
<evidence type="ECO:0000313" key="6">
    <source>
        <dbReference type="Proteomes" id="UP001064087"/>
    </source>
</evidence>
<dbReference type="InterPro" id="IPR036390">
    <property type="entry name" value="WH_DNA-bd_sf"/>
</dbReference>
<evidence type="ECO:0000259" key="4">
    <source>
        <dbReference type="PROSITE" id="PS50949"/>
    </source>
</evidence>
<dbReference type="InterPro" id="IPR000524">
    <property type="entry name" value="Tscrpt_reg_HTH_GntR"/>
</dbReference>
<dbReference type="SMART" id="SM00345">
    <property type="entry name" value="HTH_GNTR"/>
    <property type="match status" value="1"/>
</dbReference>
<dbReference type="PANTHER" id="PTHR43537:SF45">
    <property type="entry name" value="GNTR FAMILY REGULATORY PROTEIN"/>
    <property type="match status" value="1"/>
</dbReference>
<keyword evidence="3" id="KW-0804">Transcription</keyword>
<dbReference type="Pfam" id="PF00392">
    <property type="entry name" value="GntR"/>
    <property type="match status" value="1"/>
</dbReference>